<evidence type="ECO:0000259" key="7">
    <source>
        <dbReference type="Pfam" id="PF15982"/>
    </source>
</evidence>
<dbReference type="InterPro" id="IPR026749">
    <property type="entry name" value="Tmem135"/>
</dbReference>
<dbReference type="Proteomes" id="UP001054945">
    <property type="component" value="Unassembled WGS sequence"/>
</dbReference>
<evidence type="ECO:0000256" key="1">
    <source>
        <dbReference type="ARBA" id="ARBA00004127"/>
    </source>
</evidence>
<dbReference type="InterPro" id="IPR031926">
    <property type="entry name" value="TMEM135_N"/>
</dbReference>
<feature type="transmembrane region" description="Helical" evidence="6">
    <location>
        <begin position="72"/>
        <end position="93"/>
    </location>
</feature>
<evidence type="ECO:0000256" key="5">
    <source>
        <dbReference type="ARBA" id="ARBA00023136"/>
    </source>
</evidence>
<proteinExistence type="inferred from homology"/>
<evidence type="ECO:0000256" key="3">
    <source>
        <dbReference type="ARBA" id="ARBA00022692"/>
    </source>
</evidence>
<dbReference type="EMBL" id="BPLR01006352">
    <property type="protein sequence ID" value="GIY09283.1"/>
    <property type="molecule type" value="Genomic_DNA"/>
</dbReference>
<feature type="transmembrane region" description="Helical" evidence="6">
    <location>
        <begin position="149"/>
        <end position="168"/>
    </location>
</feature>
<evidence type="ECO:0000313" key="8">
    <source>
        <dbReference type="EMBL" id="GIY09283.1"/>
    </source>
</evidence>
<feature type="transmembrane region" description="Helical" evidence="6">
    <location>
        <begin position="100"/>
        <end position="120"/>
    </location>
</feature>
<dbReference type="GO" id="GO:0012505">
    <property type="term" value="C:endomembrane system"/>
    <property type="evidence" value="ECO:0007669"/>
    <property type="project" value="UniProtKB-SubCell"/>
</dbReference>
<evidence type="ECO:0000256" key="6">
    <source>
        <dbReference type="SAM" id="Phobius"/>
    </source>
</evidence>
<evidence type="ECO:0000256" key="4">
    <source>
        <dbReference type="ARBA" id="ARBA00022989"/>
    </source>
</evidence>
<gene>
    <name evidence="8" type="primary">TMEM135</name>
    <name evidence="8" type="ORF">CEXT_141031</name>
</gene>
<comment type="caution">
    <text evidence="8">The sequence shown here is derived from an EMBL/GenBank/DDBJ whole genome shotgun (WGS) entry which is preliminary data.</text>
</comment>
<dbReference type="PANTHER" id="PTHR12459">
    <property type="entry name" value="TRANSMEMBRANE PROTEIN 135-RELATED"/>
    <property type="match status" value="1"/>
</dbReference>
<feature type="domain" description="Transmembrane protein 135 N-terminal" evidence="7">
    <location>
        <begin position="13"/>
        <end position="131"/>
    </location>
</feature>
<name>A0AAV4QHW7_CAEEX</name>
<keyword evidence="9" id="KW-1185">Reference proteome</keyword>
<sequence length="198" mass="22964">MAVLSKLRELSLPYNCYEVGHTWDPECYTAALSVGACCLFEGMKLYAPLYLITQILQRKFSLNACINTIQSIYTSSCFLGVNGFAFIFIFCLFRKAMGKFYYLHCSYFPAFVASFLAILIERRNRRGPLALQQKQCFEWLQKRGIVKPFHNGEIFLFSTTMAFFLYIIKKHGFTKDFVSVAFRFIFGKMKPSQEPKPF</sequence>
<organism evidence="8 9">
    <name type="scientific">Caerostris extrusa</name>
    <name type="common">Bark spider</name>
    <name type="synonym">Caerostris bankana</name>
    <dbReference type="NCBI Taxonomy" id="172846"/>
    <lineage>
        <taxon>Eukaryota</taxon>
        <taxon>Metazoa</taxon>
        <taxon>Ecdysozoa</taxon>
        <taxon>Arthropoda</taxon>
        <taxon>Chelicerata</taxon>
        <taxon>Arachnida</taxon>
        <taxon>Araneae</taxon>
        <taxon>Araneomorphae</taxon>
        <taxon>Entelegynae</taxon>
        <taxon>Araneoidea</taxon>
        <taxon>Araneidae</taxon>
        <taxon>Caerostris</taxon>
    </lineage>
</organism>
<reference evidence="8 9" key="1">
    <citation type="submission" date="2021-06" db="EMBL/GenBank/DDBJ databases">
        <title>Caerostris extrusa draft genome.</title>
        <authorList>
            <person name="Kono N."/>
            <person name="Arakawa K."/>
        </authorList>
    </citation>
    <scope>NUCLEOTIDE SEQUENCE [LARGE SCALE GENOMIC DNA]</scope>
</reference>
<dbReference type="PANTHER" id="PTHR12459:SF15">
    <property type="entry name" value="TRANSMEMBRANE PROTEIN 135"/>
    <property type="match status" value="1"/>
</dbReference>
<keyword evidence="5 6" id="KW-0472">Membrane</keyword>
<comment type="subcellular location">
    <subcellularLocation>
        <location evidence="1">Endomembrane system</location>
        <topology evidence="1">Multi-pass membrane protein</topology>
    </subcellularLocation>
</comment>
<protein>
    <submittedName>
        <fullName evidence="8">Transmembrane protein 135</fullName>
    </submittedName>
</protein>
<keyword evidence="3 6" id="KW-0812">Transmembrane</keyword>
<accession>A0AAV4QHW7</accession>
<evidence type="ECO:0000256" key="2">
    <source>
        <dbReference type="ARBA" id="ARBA00008924"/>
    </source>
</evidence>
<dbReference type="AlphaFoldDB" id="A0AAV4QHW7"/>
<evidence type="ECO:0000313" key="9">
    <source>
        <dbReference type="Proteomes" id="UP001054945"/>
    </source>
</evidence>
<dbReference type="Pfam" id="PF15982">
    <property type="entry name" value="TMEM135_C_rich"/>
    <property type="match status" value="1"/>
</dbReference>
<keyword evidence="4 6" id="KW-1133">Transmembrane helix</keyword>
<comment type="similarity">
    <text evidence="2">Belongs to the TMEM135 family.</text>
</comment>